<dbReference type="InterPro" id="IPR045004">
    <property type="entry name" value="ECH_dom"/>
</dbReference>
<keyword evidence="3" id="KW-0378">Hydrolase</keyword>
<dbReference type="GO" id="GO:0006574">
    <property type="term" value="P:L-valine catabolic process"/>
    <property type="evidence" value="ECO:0007669"/>
    <property type="project" value="TreeGrafter"/>
</dbReference>
<dbReference type="CDD" id="cd06558">
    <property type="entry name" value="crotonase-like"/>
    <property type="match status" value="1"/>
</dbReference>
<dbReference type="AlphaFoldDB" id="A0A4R3NVE0"/>
<evidence type="ECO:0000256" key="1">
    <source>
        <dbReference type="ARBA" id="ARBA00001709"/>
    </source>
</evidence>
<gene>
    <name evidence="5" type="ORF">EDC90_100767</name>
</gene>
<evidence type="ECO:0000313" key="5">
    <source>
        <dbReference type="EMBL" id="TCT41091.1"/>
    </source>
</evidence>
<name>A0A4R3NVE0_9HYPH</name>
<dbReference type="PANTHER" id="PTHR43176:SF3">
    <property type="entry name" value="3-HYDROXYISOBUTYRYL-COA HYDROLASE, MITOCHONDRIAL"/>
    <property type="match status" value="1"/>
</dbReference>
<evidence type="ECO:0000256" key="3">
    <source>
        <dbReference type="ARBA" id="ARBA00022801"/>
    </source>
</evidence>
<reference evidence="5 6" key="1">
    <citation type="submission" date="2019-03" db="EMBL/GenBank/DDBJ databases">
        <title>Freshwater and sediment microbial communities from various areas in North America, analyzing microbe dynamics in response to fracking.</title>
        <authorList>
            <person name="Lamendella R."/>
        </authorList>
    </citation>
    <scope>NUCLEOTIDE SEQUENCE [LARGE SCALE GENOMIC DNA]</scope>
    <source>
        <strain evidence="5 6">175.2</strain>
    </source>
</reference>
<dbReference type="RefSeq" id="WP_132309802.1">
    <property type="nucleotide sequence ID" value="NZ_SMAR01000007.1"/>
</dbReference>
<dbReference type="OrthoDB" id="9790967at2"/>
<dbReference type="Pfam" id="PF16113">
    <property type="entry name" value="ECH_2"/>
    <property type="match status" value="1"/>
</dbReference>
<keyword evidence="6" id="KW-1185">Reference proteome</keyword>
<dbReference type="NCBIfam" id="NF004127">
    <property type="entry name" value="PRK05617.1"/>
    <property type="match status" value="1"/>
</dbReference>
<organism evidence="5 6">
    <name type="scientific">Martelella mediterranea</name>
    <dbReference type="NCBI Taxonomy" id="293089"/>
    <lineage>
        <taxon>Bacteria</taxon>
        <taxon>Pseudomonadati</taxon>
        <taxon>Pseudomonadota</taxon>
        <taxon>Alphaproteobacteria</taxon>
        <taxon>Hyphomicrobiales</taxon>
        <taxon>Aurantimonadaceae</taxon>
        <taxon>Martelella</taxon>
    </lineage>
</organism>
<comment type="catalytic activity">
    <reaction evidence="1">
        <text>3-hydroxy-2-methylpropanoyl-CoA + H2O = 3-hydroxy-2-methylpropanoate + CoA + H(+)</text>
        <dbReference type="Rhea" id="RHEA:20888"/>
        <dbReference type="ChEBI" id="CHEBI:11805"/>
        <dbReference type="ChEBI" id="CHEBI:15377"/>
        <dbReference type="ChEBI" id="CHEBI:15378"/>
        <dbReference type="ChEBI" id="CHEBI:57287"/>
        <dbReference type="ChEBI" id="CHEBI:57340"/>
        <dbReference type="EC" id="3.1.2.4"/>
    </reaction>
</comment>
<proteinExistence type="predicted"/>
<dbReference type="SUPFAM" id="SSF52096">
    <property type="entry name" value="ClpP/crotonase"/>
    <property type="match status" value="1"/>
</dbReference>
<dbReference type="InterPro" id="IPR032259">
    <property type="entry name" value="HIBYL-CoA-H"/>
</dbReference>
<dbReference type="EC" id="3.1.2.4" evidence="2"/>
<evidence type="ECO:0000313" key="6">
    <source>
        <dbReference type="Proteomes" id="UP000295097"/>
    </source>
</evidence>
<evidence type="ECO:0000259" key="4">
    <source>
        <dbReference type="Pfam" id="PF16113"/>
    </source>
</evidence>
<dbReference type="PANTHER" id="PTHR43176">
    <property type="entry name" value="3-HYDROXYISOBUTYRYL-COA HYDROLASE-RELATED"/>
    <property type="match status" value="1"/>
</dbReference>
<dbReference type="Proteomes" id="UP000295097">
    <property type="component" value="Unassembled WGS sequence"/>
</dbReference>
<dbReference type="InterPro" id="IPR029045">
    <property type="entry name" value="ClpP/crotonase-like_dom_sf"/>
</dbReference>
<accession>A0A4R3NVE0</accession>
<feature type="domain" description="Enoyl-CoA hydratase/isomerase" evidence="4">
    <location>
        <begin position="19"/>
        <end position="345"/>
    </location>
</feature>
<dbReference type="GO" id="GO:0005829">
    <property type="term" value="C:cytosol"/>
    <property type="evidence" value="ECO:0007669"/>
    <property type="project" value="TreeGrafter"/>
</dbReference>
<sequence length="355" mass="38673">MPVPVTENTDIVTERRGCIGHIRLNRPKALNALSHAMIHALHAAIRAFACDDAVRAILITGTGARGLCAGGDIREIRTSVLEKDLKAAEFLRDEYRMNAEIAALEKPYIAIMDGIVMGGGAGVSVHGSHRIVTEKTRFAMPETGIGLLPDVGATWFLSLPENEFGTYMGLTGTTIGAADALRMQLADFFVPSEKLEKLTTALFEADVSLQTETLDAQIADFAETPPESALRGEHRTIEQTFRFDTVEDILTALKADGSSFALATAQLIESRSPTSLKLTLKLLRLGGRAERLADCQEREFASGSRIIFTHDFAEGVRAAVVDKDRNPKWDPENLADVSDEMIEALIAPVRQPLFI</sequence>
<protein>
    <recommendedName>
        <fullName evidence="2">3-hydroxyisobutyryl-CoA hydrolase</fullName>
        <ecNumber evidence="2">3.1.2.4</ecNumber>
    </recommendedName>
</protein>
<dbReference type="Gene3D" id="3.90.226.10">
    <property type="entry name" value="2-enoyl-CoA Hydratase, Chain A, domain 1"/>
    <property type="match status" value="1"/>
</dbReference>
<dbReference type="GO" id="GO:0003860">
    <property type="term" value="F:3-hydroxyisobutyryl-CoA hydrolase activity"/>
    <property type="evidence" value="ECO:0007669"/>
    <property type="project" value="UniProtKB-EC"/>
</dbReference>
<dbReference type="EMBL" id="SMAR01000007">
    <property type="protein sequence ID" value="TCT41091.1"/>
    <property type="molecule type" value="Genomic_DNA"/>
</dbReference>
<comment type="caution">
    <text evidence="5">The sequence shown here is derived from an EMBL/GenBank/DDBJ whole genome shotgun (WGS) entry which is preliminary data.</text>
</comment>
<evidence type="ECO:0000256" key="2">
    <source>
        <dbReference type="ARBA" id="ARBA00011915"/>
    </source>
</evidence>